<evidence type="ECO:0000256" key="10">
    <source>
        <dbReference type="ARBA" id="ARBA00022842"/>
    </source>
</evidence>
<dbReference type="Pfam" id="PF01409">
    <property type="entry name" value="tRNA-synt_2d"/>
    <property type="match status" value="1"/>
</dbReference>
<dbReference type="Proteomes" id="UP000324585">
    <property type="component" value="Unassembled WGS sequence"/>
</dbReference>
<evidence type="ECO:0000256" key="13">
    <source>
        <dbReference type="ARBA" id="ARBA00030612"/>
    </source>
</evidence>
<protein>
    <recommendedName>
        <fullName evidence="4">phenylalanine--tRNA ligase</fullName>
        <ecNumber evidence="4">6.1.1.20</ecNumber>
    </recommendedName>
    <alternativeName>
        <fullName evidence="13">Phenylalanyl-tRNA synthetase alpha subunit</fullName>
    </alternativeName>
</protein>
<keyword evidence="7" id="KW-0479">Metal-binding</keyword>
<dbReference type="NCBIfam" id="TIGR00468">
    <property type="entry name" value="pheS"/>
    <property type="match status" value="1"/>
</dbReference>
<dbReference type="OrthoDB" id="238316at2759"/>
<comment type="subcellular location">
    <subcellularLocation>
        <location evidence="2">Cytoplasm</location>
    </subcellularLocation>
</comment>
<evidence type="ECO:0000256" key="2">
    <source>
        <dbReference type="ARBA" id="ARBA00004496"/>
    </source>
</evidence>
<evidence type="ECO:0000256" key="3">
    <source>
        <dbReference type="ARBA" id="ARBA00006703"/>
    </source>
</evidence>
<dbReference type="Gene3D" id="3.30.1370.240">
    <property type="match status" value="1"/>
</dbReference>
<dbReference type="PROSITE" id="PS50862">
    <property type="entry name" value="AA_TRNA_LIGASE_II"/>
    <property type="match status" value="1"/>
</dbReference>
<dbReference type="EMBL" id="VRMN01000005">
    <property type="protein sequence ID" value="KAA8494120.1"/>
    <property type="molecule type" value="Genomic_DNA"/>
</dbReference>
<evidence type="ECO:0000256" key="6">
    <source>
        <dbReference type="ARBA" id="ARBA00022598"/>
    </source>
</evidence>
<dbReference type="Pfam" id="PF18553">
    <property type="entry name" value="PheRS_DBD3"/>
    <property type="match status" value="1"/>
</dbReference>
<comment type="similarity">
    <text evidence="3">Belongs to the class-II aminoacyl-tRNA synthetase family. Phe-tRNA synthetase alpha subunit type 2 subfamily.</text>
</comment>
<comment type="caution">
    <text evidence="15">The sequence shown here is derived from an EMBL/GenBank/DDBJ whole genome shotgun (WGS) entry which is preliminary data.</text>
</comment>
<dbReference type="GO" id="GO:0006432">
    <property type="term" value="P:phenylalanyl-tRNA aminoacylation"/>
    <property type="evidence" value="ECO:0007669"/>
    <property type="project" value="InterPro"/>
</dbReference>
<evidence type="ECO:0000256" key="7">
    <source>
        <dbReference type="ARBA" id="ARBA00022723"/>
    </source>
</evidence>
<dbReference type="EC" id="6.1.1.20" evidence="4"/>
<evidence type="ECO:0000313" key="16">
    <source>
        <dbReference type="Proteomes" id="UP000324585"/>
    </source>
</evidence>
<dbReference type="InterPro" id="IPR045864">
    <property type="entry name" value="aa-tRNA-synth_II/BPL/LPL"/>
</dbReference>
<keyword evidence="8" id="KW-0547">Nucleotide-binding</keyword>
<dbReference type="Gene3D" id="3.30.930.10">
    <property type="entry name" value="Bira Bifunctional Protein, Domain 2"/>
    <property type="match status" value="1"/>
</dbReference>
<evidence type="ECO:0000256" key="12">
    <source>
        <dbReference type="ARBA" id="ARBA00023146"/>
    </source>
</evidence>
<dbReference type="InterPro" id="IPR002319">
    <property type="entry name" value="Phenylalanyl-tRNA_Synthase"/>
</dbReference>
<evidence type="ECO:0000256" key="5">
    <source>
        <dbReference type="ARBA" id="ARBA00022490"/>
    </source>
</evidence>
<reference evidence="16" key="1">
    <citation type="journal article" date="2019" name="Nat. Commun.">
        <title>Expansion of phycobilisome linker gene families in mesophilic red algae.</title>
        <authorList>
            <person name="Lee J."/>
            <person name="Kim D."/>
            <person name="Bhattacharya D."/>
            <person name="Yoon H.S."/>
        </authorList>
    </citation>
    <scope>NUCLEOTIDE SEQUENCE [LARGE SCALE GENOMIC DNA]</scope>
    <source>
        <strain evidence="16">CCMP 1328</strain>
    </source>
</reference>
<dbReference type="GO" id="GO:0000049">
    <property type="term" value="F:tRNA binding"/>
    <property type="evidence" value="ECO:0007669"/>
    <property type="project" value="InterPro"/>
</dbReference>
<evidence type="ECO:0000259" key="14">
    <source>
        <dbReference type="PROSITE" id="PS50862"/>
    </source>
</evidence>
<evidence type="ECO:0000313" key="15">
    <source>
        <dbReference type="EMBL" id="KAA8494120.1"/>
    </source>
</evidence>
<dbReference type="InterPro" id="IPR040725">
    <property type="entry name" value="PheRS_DBD3"/>
</dbReference>
<dbReference type="FunFam" id="3.30.930.10:FF:000178">
    <property type="entry name" value="Phenylalanyl-tRNA synthetase subunit alpha"/>
    <property type="match status" value="1"/>
</dbReference>
<gene>
    <name evidence="15" type="ORF">FVE85_4095</name>
</gene>
<dbReference type="PANTHER" id="PTHR11538:SF40">
    <property type="entry name" value="PHENYLALANINE--TRNA LIGASE ALPHA SUBUNIT"/>
    <property type="match status" value="1"/>
</dbReference>
<feature type="domain" description="Aminoacyl-transfer RNA synthetases class-II family profile" evidence="14">
    <location>
        <begin position="232"/>
        <end position="498"/>
    </location>
</feature>
<comment type="cofactor">
    <cofactor evidence="1">
        <name>Mg(2+)</name>
        <dbReference type="ChEBI" id="CHEBI:18420"/>
    </cofactor>
</comment>
<keyword evidence="10" id="KW-0460">Magnesium</keyword>
<keyword evidence="5" id="KW-0963">Cytoplasm</keyword>
<dbReference type="AlphaFoldDB" id="A0A5J4YT81"/>
<dbReference type="Gene3D" id="1.10.10.2330">
    <property type="match status" value="1"/>
</dbReference>
<dbReference type="GO" id="GO:0046872">
    <property type="term" value="F:metal ion binding"/>
    <property type="evidence" value="ECO:0007669"/>
    <property type="project" value="UniProtKB-KW"/>
</dbReference>
<evidence type="ECO:0000256" key="1">
    <source>
        <dbReference type="ARBA" id="ARBA00001946"/>
    </source>
</evidence>
<evidence type="ECO:0000256" key="4">
    <source>
        <dbReference type="ARBA" id="ARBA00012814"/>
    </source>
</evidence>
<organism evidence="15 16">
    <name type="scientific">Porphyridium purpureum</name>
    <name type="common">Red alga</name>
    <name type="synonym">Porphyridium cruentum</name>
    <dbReference type="NCBI Taxonomy" id="35688"/>
    <lineage>
        <taxon>Eukaryota</taxon>
        <taxon>Rhodophyta</taxon>
        <taxon>Bangiophyceae</taxon>
        <taxon>Porphyridiales</taxon>
        <taxon>Porphyridiaceae</taxon>
        <taxon>Porphyridium</taxon>
    </lineage>
</organism>
<dbReference type="PANTHER" id="PTHR11538">
    <property type="entry name" value="PHENYLALANYL-TRNA SYNTHETASE"/>
    <property type="match status" value="1"/>
</dbReference>
<keyword evidence="11" id="KW-0648">Protein biosynthesis</keyword>
<keyword evidence="9" id="KW-0067">ATP-binding</keyword>
<dbReference type="Gene3D" id="1.10.10.2320">
    <property type="match status" value="1"/>
</dbReference>
<evidence type="ECO:0000256" key="9">
    <source>
        <dbReference type="ARBA" id="ARBA00022840"/>
    </source>
</evidence>
<keyword evidence="16" id="KW-1185">Reference proteome</keyword>
<evidence type="ECO:0000256" key="8">
    <source>
        <dbReference type="ARBA" id="ARBA00022741"/>
    </source>
</evidence>
<dbReference type="GO" id="GO:0009328">
    <property type="term" value="C:phenylalanine-tRNA ligase complex"/>
    <property type="evidence" value="ECO:0007669"/>
    <property type="project" value="TreeGrafter"/>
</dbReference>
<evidence type="ECO:0000256" key="11">
    <source>
        <dbReference type="ARBA" id="ARBA00022917"/>
    </source>
</evidence>
<keyword evidence="6 15" id="KW-0436">Ligase</keyword>
<dbReference type="OMA" id="QIEGWVM"/>
<dbReference type="InterPro" id="IPR006195">
    <property type="entry name" value="aa-tRNA-synth_II"/>
</dbReference>
<dbReference type="SUPFAM" id="SSF55681">
    <property type="entry name" value="Class II aaRS and biotin synthetases"/>
    <property type="match status" value="1"/>
</dbReference>
<dbReference type="CDD" id="cd00496">
    <property type="entry name" value="PheRS_alpha_core"/>
    <property type="match status" value="1"/>
</dbReference>
<accession>A0A5J4YT81</accession>
<sequence length="506" mass="57179">MDAAEEATVRYFESRPADARVGSRDLAAELEIEHATFVDSVLKRLTARDVLAAEAVSHQTVSLTGEGEQYRKDGSPEFQYFRAVQRAAEPPSVQVLGEQLSDAIAKVGMQNAMKKKWIVLDKASKTLSCAAQVVEDEVANVLATLALDDAATQLPEEQLKELKQRKLVVVKMAKTFDITRGPRFDDARKVQAAELTSEMLQSGAWEHAAFKAYNFAAEGRAPEYGCLHPLLKVREQFRMIFVQLGFEEMPTDNYVESSFWNFDALFQPQQHPARDAHDTFFLSSPATARVEEEAYLERVREVHQSGGYGSLGYQYKWSKEEACKNILRTHTTAVSSRMLYDLARQTERDGHFTPRKYFSIDRVFRNETLDATHLAEFHQIEGLVAAPNLSLADLKGVIGEFFKRMGMTKLRFKPAHNPYTEPSMEIFSYHDGLQKWVEVGNSGIFRPEMLRPMGLPADVRVIAWGLSLERPTMIMYGIKNIRDLFGHKVDIAAIRVNPVCRMGIDT</sequence>
<dbReference type="GO" id="GO:0005524">
    <property type="term" value="F:ATP binding"/>
    <property type="evidence" value="ECO:0007669"/>
    <property type="project" value="UniProtKB-KW"/>
</dbReference>
<dbReference type="GO" id="GO:0004826">
    <property type="term" value="F:phenylalanine-tRNA ligase activity"/>
    <property type="evidence" value="ECO:0007669"/>
    <property type="project" value="UniProtKB-EC"/>
</dbReference>
<dbReference type="GO" id="GO:0005829">
    <property type="term" value="C:cytosol"/>
    <property type="evidence" value="ECO:0007669"/>
    <property type="project" value="TreeGrafter"/>
</dbReference>
<keyword evidence="12" id="KW-0030">Aminoacyl-tRNA synthetase</keyword>
<proteinExistence type="inferred from homology"/>
<name>A0A5J4YT81_PORPP</name>
<dbReference type="InterPro" id="IPR004529">
    <property type="entry name" value="Phe-tRNA-synth_IIc_asu"/>
</dbReference>
<dbReference type="NCBIfam" id="NF003210">
    <property type="entry name" value="PRK04172.1"/>
    <property type="match status" value="1"/>
</dbReference>